<dbReference type="GO" id="GO:0097176">
    <property type="term" value="P:epoxide metabolic process"/>
    <property type="evidence" value="ECO:0007669"/>
    <property type="project" value="TreeGrafter"/>
</dbReference>
<gene>
    <name evidence="6" type="ORF">D0Z08_14810</name>
</gene>
<evidence type="ECO:0000313" key="7">
    <source>
        <dbReference type="Proteomes" id="UP000283644"/>
    </source>
</evidence>
<organism evidence="6 7">
    <name type="scientific">Nocardioides immobilis</name>
    <dbReference type="NCBI Taxonomy" id="2049295"/>
    <lineage>
        <taxon>Bacteria</taxon>
        <taxon>Bacillati</taxon>
        <taxon>Actinomycetota</taxon>
        <taxon>Actinomycetes</taxon>
        <taxon>Propionibacteriales</taxon>
        <taxon>Nocardioidaceae</taxon>
        <taxon>Nocardioides</taxon>
    </lineage>
</organism>
<dbReference type="PANTHER" id="PTHR21661">
    <property type="entry name" value="EPOXIDE HYDROLASE 1-RELATED"/>
    <property type="match status" value="1"/>
</dbReference>
<feature type="active site" description="Proton acceptor" evidence="4">
    <location>
        <position position="358"/>
    </location>
</feature>
<evidence type="ECO:0000256" key="4">
    <source>
        <dbReference type="PIRSR" id="PIRSR001112-1"/>
    </source>
</evidence>
<reference evidence="6 7" key="1">
    <citation type="submission" date="2018-09" db="EMBL/GenBank/DDBJ databases">
        <title>Genome sequencing of Nocardioides immobilis CCTCC AB 2017083 for comparison to Nocardioides silvaticus.</title>
        <authorList>
            <person name="Li C."/>
            <person name="Wang G."/>
        </authorList>
    </citation>
    <scope>NUCLEOTIDE SEQUENCE [LARGE SCALE GENOMIC DNA]</scope>
    <source>
        <strain evidence="6 7">CCTCC AB 2017083</strain>
    </source>
</reference>
<dbReference type="PRINTS" id="PR00412">
    <property type="entry name" value="EPOXHYDRLASE"/>
</dbReference>
<dbReference type="Proteomes" id="UP000283644">
    <property type="component" value="Unassembled WGS sequence"/>
</dbReference>
<keyword evidence="7" id="KW-1185">Reference proteome</keyword>
<dbReference type="InterPro" id="IPR000639">
    <property type="entry name" value="Epox_hydrolase-like"/>
</dbReference>
<evidence type="ECO:0000256" key="3">
    <source>
        <dbReference type="ARBA" id="ARBA00022801"/>
    </source>
</evidence>
<proteinExistence type="inferred from homology"/>
<dbReference type="Gene3D" id="3.40.50.1820">
    <property type="entry name" value="alpha/beta hydrolase"/>
    <property type="match status" value="1"/>
</dbReference>
<accession>A0A417Y0Q6</accession>
<name>A0A417Y0Q6_9ACTN</name>
<feature type="active site" description="Nucleophile" evidence="4">
    <location>
        <position position="178"/>
    </location>
</feature>
<dbReference type="GO" id="GO:0004301">
    <property type="term" value="F:epoxide hydrolase activity"/>
    <property type="evidence" value="ECO:0007669"/>
    <property type="project" value="TreeGrafter"/>
</dbReference>
<evidence type="ECO:0000256" key="1">
    <source>
        <dbReference type="ARBA" id="ARBA00010088"/>
    </source>
</evidence>
<protein>
    <submittedName>
        <fullName evidence="6">Epoxide hydrolase</fullName>
    </submittedName>
</protein>
<comment type="caution">
    <text evidence="6">The sequence shown here is derived from an EMBL/GenBank/DDBJ whole genome shotgun (WGS) entry which is preliminary data.</text>
</comment>
<dbReference type="PIRSF" id="PIRSF001112">
    <property type="entry name" value="Epoxide_hydrolase"/>
    <property type="match status" value="1"/>
</dbReference>
<evidence type="ECO:0000259" key="5">
    <source>
        <dbReference type="Pfam" id="PF06441"/>
    </source>
</evidence>
<evidence type="ECO:0000313" key="6">
    <source>
        <dbReference type="EMBL" id="RHW26240.1"/>
    </source>
</evidence>
<feature type="active site" description="Proton donor" evidence="4">
    <location>
        <position position="304"/>
    </location>
</feature>
<evidence type="ECO:0000256" key="2">
    <source>
        <dbReference type="ARBA" id="ARBA00022797"/>
    </source>
</evidence>
<dbReference type="EMBL" id="QXGH01000018">
    <property type="protein sequence ID" value="RHW26240.1"/>
    <property type="molecule type" value="Genomic_DNA"/>
</dbReference>
<dbReference type="AlphaFoldDB" id="A0A417Y0Q6"/>
<dbReference type="RefSeq" id="WP_118926026.1">
    <property type="nucleotide sequence ID" value="NZ_QXGH01000018.1"/>
</dbReference>
<comment type="similarity">
    <text evidence="1">Belongs to the peptidase S33 family.</text>
</comment>
<dbReference type="PANTHER" id="PTHR21661:SF35">
    <property type="entry name" value="EPOXIDE HYDROLASE"/>
    <property type="match status" value="1"/>
</dbReference>
<feature type="domain" description="Epoxide hydrolase N-terminal" evidence="5">
    <location>
        <begin position="5"/>
        <end position="109"/>
    </location>
</feature>
<dbReference type="InterPro" id="IPR016292">
    <property type="entry name" value="Epoxide_hydrolase"/>
</dbReference>
<keyword evidence="2" id="KW-0058">Aromatic hydrocarbons catabolism</keyword>
<dbReference type="OrthoDB" id="4654311at2"/>
<dbReference type="InterPro" id="IPR029058">
    <property type="entry name" value="AB_hydrolase_fold"/>
</dbReference>
<dbReference type="InterPro" id="IPR010497">
    <property type="entry name" value="Epoxide_hydro_N"/>
</dbReference>
<dbReference type="SUPFAM" id="SSF53474">
    <property type="entry name" value="alpha/beta-Hydrolases"/>
    <property type="match status" value="1"/>
</dbReference>
<keyword evidence="3 6" id="KW-0378">Hydrolase</keyword>
<sequence>MTAVEAYEIRVPDEELEDLRRRLRDARWPEKETVDDWSQGVPLSYLREVCEYWANEYDWRRVESRLNSFGSFRTVVDGIGIHALHVRSPEPDAMPLVMTHGWPGSIVEFLDVIGPLTDPASHGGDPKDAFHVVVPSMPGFGFSDKPTASGWTTEKIADAWIEIMARLGYDRFAVQGGDYGALISQNIAQAQPEQVIALHLSSPTRFPRPEETAENDAERAALARVQKYLDEEVGYAKVQMTRPQTIGYGLADSPVGQAGWLLQGFWQWTDFEEHISEVFTLDQLLDNVMMYWVTNSGASSARAYWESYASSLKYADSPVTVPMGMSVHPADITRLSRRWVEKEFTDIRYWTEVPKGGHQGAFEQPAQFTDEVRTFFRMFR</sequence>
<dbReference type="Pfam" id="PF06441">
    <property type="entry name" value="EHN"/>
    <property type="match status" value="1"/>
</dbReference>